<dbReference type="AlphaFoldDB" id="A0A0G4FQK1"/>
<protein>
    <recommendedName>
        <fullName evidence="3">AP2/ERF domain-containing protein</fullName>
    </recommendedName>
</protein>
<dbReference type="Proteomes" id="UP000041254">
    <property type="component" value="Unassembled WGS sequence"/>
</dbReference>
<organism evidence="1 2">
    <name type="scientific">Vitrella brassicaformis (strain CCMP3155)</name>
    <dbReference type="NCBI Taxonomy" id="1169540"/>
    <lineage>
        <taxon>Eukaryota</taxon>
        <taxon>Sar</taxon>
        <taxon>Alveolata</taxon>
        <taxon>Colpodellida</taxon>
        <taxon>Vitrellaceae</taxon>
        <taxon>Vitrella</taxon>
    </lineage>
</organism>
<evidence type="ECO:0008006" key="3">
    <source>
        <dbReference type="Google" id="ProtNLM"/>
    </source>
</evidence>
<keyword evidence="2" id="KW-1185">Reference proteome</keyword>
<dbReference type="PhylomeDB" id="A0A0G4FQK1"/>
<dbReference type="InParanoid" id="A0A0G4FQK1"/>
<name>A0A0G4FQK1_VITBC</name>
<gene>
    <name evidence="1" type="ORF">Vbra_691</name>
</gene>
<dbReference type="Gene3D" id="1.20.5.2050">
    <property type="match status" value="2"/>
</dbReference>
<accession>A0A0G4FQK1</accession>
<dbReference type="VEuPathDB" id="CryptoDB:Vbra_691"/>
<proteinExistence type="predicted"/>
<reference evidence="1 2" key="1">
    <citation type="submission" date="2014-11" db="EMBL/GenBank/DDBJ databases">
        <authorList>
            <person name="Zhu J."/>
            <person name="Qi W."/>
            <person name="Song R."/>
        </authorList>
    </citation>
    <scope>NUCLEOTIDE SEQUENCE [LARGE SCALE GENOMIC DNA]</scope>
</reference>
<dbReference type="EMBL" id="CDMY01000477">
    <property type="protein sequence ID" value="CEM16283.1"/>
    <property type="molecule type" value="Genomic_DNA"/>
</dbReference>
<evidence type="ECO:0000313" key="1">
    <source>
        <dbReference type="EMBL" id="CEM16283.1"/>
    </source>
</evidence>
<sequence length="293" mass="32911">MLDEVRGFCERHSECVKKNLLKAFPALSRRQMDDCLDQLVASSFLVKRGNRYYLSNPRSSISMEGRVTADGGVAESMDGSIALRLKADRARLADNPRKLDKAKHMDDPIVMPPRAECDMALRHNGQHRSYASQPTPHPLSDGKPKDLTVVAPAVYQSDVPGVSYHKGSNAWRAKPPNHLRGRIKEKQFKITRTVTFDQAKALAEEAARVMWAGHGPRKNGKGEAKEGVPHSDVTGVRWDPYNRCWQARYHVDGKERSKCFYPSAFNGDVDAARRAAEEFRASKETAHYHFAAR</sequence>
<evidence type="ECO:0000313" key="2">
    <source>
        <dbReference type="Proteomes" id="UP000041254"/>
    </source>
</evidence>